<proteinExistence type="predicted"/>
<sequence>MGLVGAGDKTLVRDSLVRVWLVEWSADSVACGGSVWGAIGTTRSGVANVLCGNGVFWQWRAVAVVQSWSGVVPFDSSRRVGHGRVDTVEGTASPTGGRSG</sequence>
<reference evidence="1" key="2">
    <citation type="submission" date="2023-06" db="EMBL/GenBank/DDBJ databases">
        <authorList>
            <person name="Swenson N.G."/>
            <person name="Wegrzyn J.L."/>
            <person name="Mcevoy S.L."/>
        </authorList>
    </citation>
    <scope>NUCLEOTIDE SEQUENCE</scope>
    <source>
        <strain evidence="1">NS2018</strain>
        <tissue evidence="1">Leaf</tissue>
    </source>
</reference>
<keyword evidence="2" id="KW-1185">Reference proteome</keyword>
<comment type="caution">
    <text evidence="1">The sequence shown here is derived from an EMBL/GenBank/DDBJ whole genome shotgun (WGS) entry which is preliminary data.</text>
</comment>
<name>A0AA39VMA4_ACESA</name>
<dbReference type="Proteomes" id="UP001168877">
    <property type="component" value="Unassembled WGS sequence"/>
</dbReference>
<dbReference type="AlphaFoldDB" id="A0AA39VMA4"/>
<evidence type="ECO:0000313" key="2">
    <source>
        <dbReference type="Proteomes" id="UP001168877"/>
    </source>
</evidence>
<dbReference type="EMBL" id="JAUESC010000380">
    <property type="protein sequence ID" value="KAK0591534.1"/>
    <property type="molecule type" value="Genomic_DNA"/>
</dbReference>
<evidence type="ECO:0000313" key="1">
    <source>
        <dbReference type="EMBL" id="KAK0591534.1"/>
    </source>
</evidence>
<accession>A0AA39VMA4</accession>
<protein>
    <submittedName>
        <fullName evidence="1">Uncharacterized protein</fullName>
    </submittedName>
</protein>
<gene>
    <name evidence="1" type="ORF">LWI29_003453</name>
</gene>
<reference evidence="1" key="1">
    <citation type="journal article" date="2022" name="Plant J.">
        <title>Strategies of tolerance reflected in two North American maple genomes.</title>
        <authorList>
            <person name="McEvoy S.L."/>
            <person name="Sezen U.U."/>
            <person name="Trouern-Trend A."/>
            <person name="McMahon S.M."/>
            <person name="Schaberg P.G."/>
            <person name="Yang J."/>
            <person name="Wegrzyn J.L."/>
            <person name="Swenson N.G."/>
        </authorList>
    </citation>
    <scope>NUCLEOTIDE SEQUENCE</scope>
    <source>
        <strain evidence="1">NS2018</strain>
    </source>
</reference>
<organism evidence="1 2">
    <name type="scientific">Acer saccharum</name>
    <name type="common">Sugar maple</name>
    <dbReference type="NCBI Taxonomy" id="4024"/>
    <lineage>
        <taxon>Eukaryota</taxon>
        <taxon>Viridiplantae</taxon>
        <taxon>Streptophyta</taxon>
        <taxon>Embryophyta</taxon>
        <taxon>Tracheophyta</taxon>
        <taxon>Spermatophyta</taxon>
        <taxon>Magnoliopsida</taxon>
        <taxon>eudicotyledons</taxon>
        <taxon>Gunneridae</taxon>
        <taxon>Pentapetalae</taxon>
        <taxon>rosids</taxon>
        <taxon>malvids</taxon>
        <taxon>Sapindales</taxon>
        <taxon>Sapindaceae</taxon>
        <taxon>Hippocastanoideae</taxon>
        <taxon>Acereae</taxon>
        <taxon>Acer</taxon>
    </lineage>
</organism>